<accession>A0A0A8YLF6</accession>
<reference evidence="2" key="1">
    <citation type="submission" date="2014-09" db="EMBL/GenBank/DDBJ databases">
        <authorList>
            <person name="Magalhaes I.L.F."/>
            <person name="Oliveira U."/>
            <person name="Santos F.R."/>
            <person name="Vidigal T.H.D.A."/>
            <person name="Brescovit A.D."/>
            <person name="Santos A.J."/>
        </authorList>
    </citation>
    <scope>NUCLEOTIDE SEQUENCE</scope>
    <source>
        <tissue evidence="2">Shoot tissue taken approximately 20 cm above the soil surface</tissue>
    </source>
</reference>
<evidence type="ECO:0000256" key="1">
    <source>
        <dbReference type="SAM" id="MobiDB-lite"/>
    </source>
</evidence>
<organism evidence="2">
    <name type="scientific">Arundo donax</name>
    <name type="common">Giant reed</name>
    <name type="synonym">Donax arundinaceus</name>
    <dbReference type="NCBI Taxonomy" id="35708"/>
    <lineage>
        <taxon>Eukaryota</taxon>
        <taxon>Viridiplantae</taxon>
        <taxon>Streptophyta</taxon>
        <taxon>Embryophyta</taxon>
        <taxon>Tracheophyta</taxon>
        <taxon>Spermatophyta</taxon>
        <taxon>Magnoliopsida</taxon>
        <taxon>Liliopsida</taxon>
        <taxon>Poales</taxon>
        <taxon>Poaceae</taxon>
        <taxon>PACMAD clade</taxon>
        <taxon>Arundinoideae</taxon>
        <taxon>Arundineae</taxon>
        <taxon>Arundo</taxon>
    </lineage>
</organism>
<feature type="compositionally biased region" description="Basic residues" evidence="1">
    <location>
        <begin position="14"/>
        <end position="24"/>
    </location>
</feature>
<sequence>MQRNKIQSITMQRNKIHPWRRHRL</sequence>
<dbReference type="EMBL" id="GBRH01270494">
    <property type="protein sequence ID" value="JAD27401.1"/>
    <property type="molecule type" value="Transcribed_RNA"/>
</dbReference>
<proteinExistence type="predicted"/>
<feature type="compositionally biased region" description="Polar residues" evidence="1">
    <location>
        <begin position="1"/>
        <end position="13"/>
    </location>
</feature>
<dbReference type="AlphaFoldDB" id="A0A0A8YLF6"/>
<protein>
    <submittedName>
        <fullName evidence="2">Uncharacterized protein</fullName>
    </submittedName>
</protein>
<reference evidence="2" key="2">
    <citation type="journal article" date="2015" name="Data Brief">
        <title>Shoot transcriptome of the giant reed, Arundo donax.</title>
        <authorList>
            <person name="Barrero R.A."/>
            <person name="Guerrero F.D."/>
            <person name="Moolhuijzen P."/>
            <person name="Goolsby J.A."/>
            <person name="Tidwell J."/>
            <person name="Bellgard S.E."/>
            <person name="Bellgard M.I."/>
        </authorList>
    </citation>
    <scope>NUCLEOTIDE SEQUENCE</scope>
    <source>
        <tissue evidence="2">Shoot tissue taken approximately 20 cm above the soil surface</tissue>
    </source>
</reference>
<feature type="region of interest" description="Disordered" evidence="1">
    <location>
        <begin position="1"/>
        <end position="24"/>
    </location>
</feature>
<evidence type="ECO:0000313" key="2">
    <source>
        <dbReference type="EMBL" id="JAD27401.1"/>
    </source>
</evidence>
<name>A0A0A8YLF6_ARUDO</name>